<evidence type="ECO:0000256" key="1">
    <source>
        <dbReference type="SAM" id="MobiDB-lite"/>
    </source>
</evidence>
<dbReference type="Proteomes" id="UP001480595">
    <property type="component" value="Unassembled WGS sequence"/>
</dbReference>
<feature type="compositionally biased region" description="Low complexity" evidence="1">
    <location>
        <begin position="45"/>
        <end position="98"/>
    </location>
</feature>
<dbReference type="RefSeq" id="XP_066711392.1">
    <property type="nucleotide sequence ID" value="XM_066862282.1"/>
</dbReference>
<dbReference type="EMBL" id="JAQQWL010000011">
    <property type="protein sequence ID" value="KAK8049143.1"/>
    <property type="molecule type" value="Genomic_DNA"/>
</dbReference>
<accession>A0ABR1TTW2</accession>
<keyword evidence="2" id="KW-0472">Membrane</keyword>
<proteinExistence type="predicted"/>
<feature type="compositionally biased region" description="Basic and acidic residues" evidence="1">
    <location>
        <begin position="269"/>
        <end position="278"/>
    </location>
</feature>
<keyword evidence="2" id="KW-1133">Transmembrane helix</keyword>
<feature type="region of interest" description="Disordered" evidence="1">
    <location>
        <begin position="269"/>
        <end position="331"/>
    </location>
</feature>
<comment type="caution">
    <text evidence="3">The sequence shown here is derived from an EMBL/GenBank/DDBJ whole genome shotgun (WGS) entry which is preliminary data.</text>
</comment>
<evidence type="ECO:0000313" key="4">
    <source>
        <dbReference type="Proteomes" id="UP001480595"/>
    </source>
</evidence>
<feature type="region of interest" description="Disordered" evidence="1">
    <location>
        <begin position="1"/>
        <end position="104"/>
    </location>
</feature>
<sequence>MRTATDDPCTEGGCHDDTAPSQASGTDDPDPDPTPSPTEIASVGPPVTADPTDTTTSSAASSSADTTSTDTTSATPIPTATTITVPPPHQTVQPTTTPESNNTGDNFVLGRADIAGISVGGVIGGLLLLFVVFLLTRRRKLAKRMPSFVDARGDQLDEKLMHDNQKAAMGVRSESNGEDVFAPFGGRAASPVKNTERESTEPSKRLGTPHDSMLSMGGNSSLVSPITPTNTGPSAWKDLPGGLAQDTIEEEISDVPAQLDSKPVYIELDSRDTERRAPAELPTAAKPPSIPRPKSTNDALKHPGLLTPGYRTMTGTVLQPDGRARSGSGNP</sequence>
<feature type="region of interest" description="Disordered" evidence="1">
    <location>
        <begin position="169"/>
        <end position="212"/>
    </location>
</feature>
<keyword evidence="4" id="KW-1185">Reference proteome</keyword>
<protein>
    <submittedName>
        <fullName evidence="3">Uncharacterized protein</fullName>
    </submittedName>
</protein>
<dbReference type="GeneID" id="92095345"/>
<keyword evidence="2" id="KW-0812">Transmembrane</keyword>
<feature type="transmembrane region" description="Helical" evidence="2">
    <location>
        <begin position="114"/>
        <end position="135"/>
    </location>
</feature>
<gene>
    <name evidence="3" type="ORF">PG994_010873</name>
</gene>
<organism evidence="3 4">
    <name type="scientific">Apiospora phragmitis</name>
    <dbReference type="NCBI Taxonomy" id="2905665"/>
    <lineage>
        <taxon>Eukaryota</taxon>
        <taxon>Fungi</taxon>
        <taxon>Dikarya</taxon>
        <taxon>Ascomycota</taxon>
        <taxon>Pezizomycotina</taxon>
        <taxon>Sordariomycetes</taxon>
        <taxon>Xylariomycetidae</taxon>
        <taxon>Amphisphaeriales</taxon>
        <taxon>Apiosporaceae</taxon>
        <taxon>Apiospora</taxon>
    </lineage>
</organism>
<name>A0ABR1TTW2_9PEZI</name>
<evidence type="ECO:0000313" key="3">
    <source>
        <dbReference type="EMBL" id="KAK8049143.1"/>
    </source>
</evidence>
<evidence type="ECO:0000256" key="2">
    <source>
        <dbReference type="SAM" id="Phobius"/>
    </source>
</evidence>
<reference evidence="3 4" key="1">
    <citation type="submission" date="2023-01" db="EMBL/GenBank/DDBJ databases">
        <title>Analysis of 21 Apiospora genomes using comparative genomics revels a genus with tremendous synthesis potential of carbohydrate active enzymes and secondary metabolites.</title>
        <authorList>
            <person name="Sorensen T."/>
        </authorList>
    </citation>
    <scope>NUCLEOTIDE SEQUENCE [LARGE SCALE GENOMIC DNA]</scope>
    <source>
        <strain evidence="3 4">CBS 135458</strain>
    </source>
</reference>
<feature type="compositionally biased region" description="Basic and acidic residues" evidence="1">
    <location>
        <begin position="194"/>
        <end position="204"/>
    </location>
</feature>